<comment type="similarity">
    <text evidence="7">Belongs to the aspartate/glutamate racemases family.</text>
</comment>
<dbReference type="EMBL" id="BQKC01000001">
    <property type="protein sequence ID" value="GJM54769.1"/>
    <property type="molecule type" value="Genomic_DNA"/>
</dbReference>
<feature type="binding site" evidence="7">
    <location>
        <begin position="11"/>
        <end position="12"/>
    </location>
    <ligand>
        <name>substrate</name>
    </ligand>
</feature>
<protein>
    <recommendedName>
        <fullName evidence="2 7">Glutamate racemase</fullName>
        <ecNumber evidence="2 7">5.1.1.3</ecNumber>
    </recommendedName>
</protein>
<evidence type="ECO:0000256" key="4">
    <source>
        <dbReference type="ARBA" id="ARBA00022984"/>
    </source>
</evidence>
<evidence type="ECO:0000256" key="1">
    <source>
        <dbReference type="ARBA" id="ARBA00001602"/>
    </source>
</evidence>
<comment type="caution">
    <text evidence="8">The sequence shown here is derived from an EMBL/GenBank/DDBJ whole genome shotgun (WGS) entry which is preliminary data.</text>
</comment>
<dbReference type="InterPro" id="IPR033134">
    <property type="entry name" value="Asp/Glu_racemase_AS_2"/>
</dbReference>
<keyword evidence="5 7" id="KW-0413">Isomerase</keyword>
<gene>
    <name evidence="7 8" type="primary">murI</name>
    <name evidence="8" type="ORF">ATOP_04240</name>
</gene>
<dbReference type="EC" id="5.1.1.3" evidence="2 7"/>
<dbReference type="PANTHER" id="PTHR21198:SF2">
    <property type="entry name" value="GLUTAMATE RACEMASE"/>
    <property type="match status" value="1"/>
</dbReference>
<proteinExistence type="inferred from homology"/>
<reference evidence="8" key="1">
    <citation type="journal article" date="2022" name="Int. J. Syst. Evol. Microbiol.">
        <title>Granulimonas faecalis gen. nov., sp. nov., and Leptogranulimonas caecicola gen. nov., sp. nov., novel lactate-producing Atopobiaceae bacteria isolated from mouse intestines, and an emended description of the family Atopobiaceae.</title>
        <authorList>
            <person name="Morinaga K."/>
            <person name="Kusada H."/>
            <person name="Sakamoto S."/>
            <person name="Murakami T."/>
            <person name="Toyoda A."/>
            <person name="Mori H."/>
            <person name="Meng X.Y."/>
            <person name="Takashino M."/>
            <person name="Murotomi K."/>
            <person name="Tamaki H."/>
        </authorList>
    </citation>
    <scope>NUCLEOTIDE SEQUENCE</scope>
    <source>
        <strain evidence="8">OPF53</strain>
    </source>
</reference>
<dbReference type="GO" id="GO:0008360">
    <property type="term" value="P:regulation of cell shape"/>
    <property type="evidence" value="ECO:0007669"/>
    <property type="project" value="UniProtKB-KW"/>
</dbReference>
<dbReference type="GO" id="GO:0071555">
    <property type="term" value="P:cell wall organization"/>
    <property type="evidence" value="ECO:0007669"/>
    <property type="project" value="UniProtKB-KW"/>
</dbReference>
<dbReference type="SUPFAM" id="SSF53681">
    <property type="entry name" value="Aspartate/glutamate racemase"/>
    <property type="match status" value="2"/>
</dbReference>
<dbReference type="AlphaFoldDB" id="A0AAV5AZ19"/>
<evidence type="ECO:0000256" key="2">
    <source>
        <dbReference type="ARBA" id="ARBA00013090"/>
    </source>
</evidence>
<dbReference type="InterPro" id="IPR018187">
    <property type="entry name" value="Asp/Glu_racemase_AS_1"/>
</dbReference>
<name>A0AAV5AZ19_9ACTN</name>
<dbReference type="InterPro" id="IPR001920">
    <property type="entry name" value="Asp/Glu_race"/>
</dbReference>
<dbReference type="HAMAP" id="MF_00258">
    <property type="entry name" value="Glu_racemase"/>
    <property type="match status" value="1"/>
</dbReference>
<feature type="active site" description="Proton donor/acceptor" evidence="7">
    <location>
        <position position="201"/>
    </location>
</feature>
<feature type="binding site" evidence="7">
    <location>
        <begin position="75"/>
        <end position="76"/>
    </location>
    <ligand>
        <name>substrate</name>
    </ligand>
</feature>
<evidence type="ECO:0000313" key="9">
    <source>
        <dbReference type="Proteomes" id="UP001055025"/>
    </source>
</evidence>
<evidence type="ECO:0000256" key="7">
    <source>
        <dbReference type="HAMAP-Rule" id="MF_00258"/>
    </source>
</evidence>
<dbReference type="PROSITE" id="PS00924">
    <property type="entry name" value="ASP_GLU_RACEMASE_2"/>
    <property type="match status" value="1"/>
</dbReference>
<keyword evidence="9" id="KW-1185">Reference proteome</keyword>
<organism evidence="8 9">
    <name type="scientific">Granulimonas faecalis</name>
    <dbReference type="NCBI Taxonomy" id="2894155"/>
    <lineage>
        <taxon>Bacteria</taxon>
        <taxon>Bacillati</taxon>
        <taxon>Actinomycetota</taxon>
        <taxon>Coriobacteriia</taxon>
        <taxon>Coriobacteriales</taxon>
        <taxon>Kribbibacteriaceae</taxon>
        <taxon>Granulimonas</taxon>
    </lineage>
</organism>
<accession>A0AAV5AZ19</accession>
<dbReference type="PROSITE" id="PS00923">
    <property type="entry name" value="ASP_GLU_RACEMASE_1"/>
    <property type="match status" value="1"/>
</dbReference>
<sequence length="296" mass="31901">MGDTRPIGVFDSGLGGLTVARAIATELPSESIRYFGDTERCPYGERPQDEVRGFVAQLARWFDARDVKLLVVACNTATAAGLSVAQRMLDIPVLGVIVPGARAVVQATHTRRVGVLATKGTCDSGRYRRAIHALDAGVRVWQAPSPRSVEIVERAVASPHAMGRDWMGDKDYLDTEEALAVAAEDLAPLMGHGIDAVILGCTHFPLLKQVYQRVLGPGVTIVSSAEETAREVRQYLGRAGELAPEGHQAKYHFATTSPELAQFCVAGEYVFGRKLEAVEHVDVADLEALASEGWPL</sequence>
<dbReference type="RefSeq" id="WP_265590571.1">
    <property type="nucleotide sequence ID" value="NZ_BQKC01000001.1"/>
</dbReference>
<dbReference type="InterPro" id="IPR015942">
    <property type="entry name" value="Asp/Glu/hydantoin_racemase"/>
</dbReference>
<keyword evidence="6 7" id="KW-0961">Cell wall biogenesis/degradation</keyword>
<comment type="function">
    <text evidence="7">Provides the (R)-glutamate required for cell wall biosynthesis.</text>
</comment>
<comment type="pathway">
    <text evidence="7">Cell wall biogenesis; peptidoglycan biosynthesis.</text>
</comment>
<evidence type="ECO:0000256" key="5">
    <source>
        <dbReference type="ARBA" id="ARBA00023235"/>
    </source>
</evidence>
<dbReference type="GO" id="GO:0008881">
    <property type="term" value="F:glutamate racemase activity"/>
    <property type="evidence" value="ECO:0007669"/>
    <property type="project" value="UniProtKB-UniRule"/>
</dbReference>
<dbReference type="Pfam" id="PF01177">
    <property type="entry name" value="Asp_Glu_race"/>
    <property type="match status" value="1"/>
</dbReference>
<feature type="binding site" evidence="7">
    <location>
        <begin position="202"/>
        <end position="203"/>
    </location>
    <ligand>
        <name>substrate</name>
    </ligand>
</feature>
<evidence type="ECO:0000256" key="3">
    <source>
        <dbReference type="ARBA" id="ARBA00022960"/>
    </source>
</evidence>
<dbReference type="NCBIfam" id="TIGR00067">
    <property type="entry name" value="glut_race"/>
    <property type="match status" value="1"/>
</dbReference>
<dbReference type="InterPro" id="IPR004391">
    <property type="entry name" value="Glu_race"/>
</dbReference>
<evidence type="ECO:0000313" key="8">
    <source>
        <dbReference type="EMBL" id="GJM54769.1"/>
    </source>
</evidence>
<dbReference type="GO" id="GO:0009252">
    <property type="term" value="P:peptidoglycan biosynthetic process"/>
    <property type="evidence" value="ECO:0007669"/>
    <property type="project" value="UniProtKB-UniRule"/>
</dbReference>
<dbReference type="PANTHER" id="PTHR21198">
    <property type="entry name" value="GLUTAMATE RACEMASE"/>
    <property type="match status" value="1"/>
</dbReference>
<keyword evidence="4 7" id="KW-0573">Peptidoglycan synthesis</keyword>
<keyword evidence="3 7" id="KW-0133">Cell shape</keyword>
<comment type="catalytic activity">
    <reaction evidence="1 7">
        <text>L-glutamate = D-glutamate</text>
        <dbReference type="Rhea" id="RHEA:12813"/>
        <dbReference type="ChEBI" id="CHEBI:29985"/>
        <dbReference type="ChEBI" id="CHEBI:29986"/>
        <dbReference type="EC" id="5.1.1.3"/>
    </reaction>
</comment>
<feature type="active site" description="Proton donor/acceptor" evidence="7">
    <location>
        <position position="74"/>
    </location>
</feature>
<evidence type="ECO:0000256" key="6">
    <source>
        <dbReference type="ARBA" id="ARBA00023316"/>
    </source>
</evidence>
<feature type="binding site" evidence="7">
    <location>
        <begin position="43"/>
        <end position="44"/>
    </location>
    <ligand>
        <name>substrate</name>
    </ligand>
</feature>
<dbReference type="Proteomes" id="UP001055025">
    <property type="component" value="Unassembled WGS sequence"/>
</dbReference>
<dbReference type="Gene3D" id="3.40.50.1860">
    <property type="match status" value="2"/>
</dbReference>